<comment type="caution">
    <text evidence="1">The sequence shown here is derived from an EMBL/GenBank/DDBJ whole genome shotgun (WGS) entry which is preliminary data.</text>
</comment>
<dbReference type="AlphaFoldDB" id="A0A158HXG8"/>
<reference evidence="1" key="1">
    <citation type="submission" date="2016-01" db="EMBL/GenBank/DDBJ databases">
        <authorList>
            <person name="Peeters C."/>
        </authorList>
    </citation>
    <scope>NUCLEOTIDE SEQUENCE [LARGE SCALE GENOMIC DNA]</scope>
    <source>
        <strain evidence="1">LMG 22940</strain>
    </source>
</reference>
<evidence type="ECO:0000313" key="2">
    <source>
        <dbReference type="Proteomes" id="UP000054770"/>
    </source>
</evidence>
<dbReference type="Proteomes" id="UP000054770">
    <property type="component" value="Unassembled WGS sequence"/>
</dbReference>
<dbReference type="RefSeq" id="WP_087644558.1">
    <property type="nucleotide sequence ID" value="NZ_FCON02000020.1"/>
</dbReference>
<gene>
    <name evidence="1" type="ORF">AWB68_02391</name>
</gene>
<dbReference type="Pfam" id="PF14456">
    <property type="entry name" value="alpha-hel2"/>
    <property type="match status" value="1"/>
</dbReference>
<dbReference type="NCBIfam" id="TIGR03742">
    <property type="entry name" value="PRTRC_F"/>
    <property type="match status" value="1"/>
</dbReference>
<dbReference type="OrthoDB" id="9032601at2"/>
<dbReference type="EMBL" id="FCON02000020">
    <property type="protein sequence ID" value="SAL48669.1"/>
    <property type="molecule type" value="Genomic_DNA"/>
</dbReference>
<dbReference type="InterPro" id="IPR022283">
    <property type="entry name" value="PRTRC_protein-F"/>
</dbReference>
<proteinExistence type="predicted"/>
<protein>
    <recommendedName>
        <fullName evidence="3">PRTRC system protein F</fullName>
    </recommendedName>
</protein>
<name>A0A158HXG8_9BURK</name>
<keyword evidence="2" id="KW-1185">Reference proteome</keyword>
<evidence type="ECO:0008006" key="3">
    <source>
        <dbReference type="Google" id="ProtNLM"/>
    </source>
</evidence>
<accession>A0A158HXG8</accession>
<sequence length="379" mass="43004">MFFDPRPPGSEVADAGERWQPQRIAAARHRPANGFLTLPGFDADVLVNGVMQWGASPDLAALVTAHFEAGPLRSRDVPSFKSAGEALAHGFFGFVNRERARWTRLGFDFILCDVEAIRAQIQYHYDGEEFVPASSLYLGIEVGDEQLWEFGERAHELRKAHPRLLRSVLTLINRASARTVWIRTPDEFLGMFAQWYWDGDPHASDEDAMEMLRDRFGDDAAEIEHYLPSTVRPELCPDDMDVAEWSALQRRYFLRSALGINALGRIRRFQSGWVRRLCLELERLTLLLRRAGNRTLFDYGFRLECVYPACSLISENGAHIGDLLDSHYEYFNSSGDGSTYLGFIPLAQTPDAIRKQYANWALGLSILNCVDRVIALVTR</sequence>
<evidence type="ECO:0000313" key="1">
    <source>
        <dbReference type="EMBL" id="SAL48669.1"/>
    </source>
</evidence>
<organism evidence="1 2">
    <name type="scientific">Caballeronia choica</name>
    <dbReference type="NCBI Taxonomy" id="326476"/>
    <lineage>
        <taxon>Bacteria</taxon>
        <taxon>Pseudomonadati</taxon>
        <taxon>Pseudomonadota</taxon>
        <taxon>Betaproteobacteria</taxon>
        <taxon>Burkholderiales</taxon>
        <taxon>Burkholderiaceae</taxon>
        <taxon>Caballeronia</taxon>
    </lineage>
</organism>